<organism evidence="2 3">
    <name type="scientific">Clostridium butyricum</name>
    <dbReference type="NCBI Taxonomy" id="1492"/>
    <lineage>
        <taxon>Bacteria</taxon>
        <taxon>Bacillati</taxon>
        <taxon>Bacillota</taxon>
        <taxon>Clostridia</taxon>
        <taxon>Eubacteriales</taxon>
        <taxon>Clostridiaceae</taxon>
        <taxon>Clostridium</taxon>
    </lineage>
</organism>
<evidence type="ECO:0008006" key="4">
    <source>
        <dbReference type="Google" id="ProtNLM"/>
    </source>
</evidence>
<evidence type="ECO:0000313" key="3">
    <source>
        <dbReference type="Proteomes" id="UP000515243"/>
    </source>
</evidence>
<name>A0AAP9UEB0_CLOBU</name>
<dbReference type="GeneID" id="92944367"/>
<evidence type="ECO:0000256" key="1">
    <source>
        <dbReference type="SAM" id="SignalP"/>
    </source>
</evidence>
<feature type="chain" id="PRO_5042909896" description="Lipoprotein" evidence="1">
    <location>
        <begin position="23"/>
        <end position="212"/>
    </location>
</feature>
<evidence type="ECO:0000313" key="2">
    <source>
        <dbReference type="EMBL" id="QMW91153.1"/>
    </source>
</evidence>
<feature type="signal peptide" evidence="1">
    <location>
        <begin position="1"/>
        <end position="22"/>
    </location>
</feature>
<proteinExistence type="predicted"/>
<dbReference type="AlphaFoldDB" id="A0AAP9UEB0"/>
<gene>
    <name evidence="2" type="ORF">FF104_09340</name>
</gene>
<dbReference type="RefSeq" id="WP_003427115.1">
    <property type="nucleotide sequence ID" value="NZ_AP019716.1"/>
</dbReference>
<sequence>MKRWTLSIIIITLILNINGCTANRSGHNDTNNQEGTLNEINSTNVESNFNKNNQEENKKLSFNELINLDKPSIEDAKDFNLSLKNGSVIMFSKDNSREHEIYNISNLDKFIDSFNSGEEAYVRVIKGSLKLDGTFILNKLDEYETDGKYIKTTSYDVSSDKNELIGGKPIYAAKITKTVLDDGIRYSICDSKDTPDDMGATVISFGNDDVKN</sequence>
<keyword evidence="1" id="KW-0732">Signal</keyword>
<dbReference type="KEGG" id="cbut:ATN24_10675"/>
<reference evidence="2 3" key="1">
    <citation type="submission" date="2019-05" db="EMBL/GenBank/DDBJ databases">
        <authorList>
            <person name="Schori C."/>
            <person name="Ahrens C."/>
        </authorList>
    </citation>
    <scope>NUCLEOTIDE SEQUENCE [LARGE SCALE GENOMIC DNA]</scope>
    <source>
        <strain evidence="2 3">DSM 10702</strain>
    </source>
</reference>
<dbReference type="Proteomes" id="UP000515243">
    <property type="component" value="Chromosome 1"/>
</dbReference>
<dbReference type="EMBL" id="CP040626">
    <property type="protein sequence ID" value="QMW91153.1"/>
    <property type="molecule type" value="Genomic_DNA"/>
</dbReference>
<protein>
    <recommendedName>
        <fullName evidence="4">Lipoprotein</fullName>
    </recommendedName>
</protein>
<accession>A0AAP9UEB0</accession>